<evidence type="ECO:0000256" key="6">
    <source>
        <dbReference type="ARBA" id="ARBA00023136"/>
    </source>
</evidence>
<dbReference type="Proteomes" id="UP001177140">
    <property type="component" value="Unassembled WGS sequence"/>
</dbReference>
<dbReference type="Pfam" id="PF14416">
    <property type="entry name" value="PMR5N"/>
    <property type="match status" value="1"/>
</dbReference>
<dbReference type="PANTHER" id="PTHR32285">
    <property type="entry name" value="PROTEIN TRICHOME BIREFRINGENCE-LIKE 9-RELATED"/>
    <property type="match status" value="1"/>
</dbReference>
<evidence type="ECO:0000256" key="1">
    <source>
        <dbReference type="ARBA" id="ARBA00004167"/>
    </source>
</evidence>
<evidence type="ECO:0000256" key="7">
    <source>
        <dbReference type="SAM" id="Phobius"/>
    </source>
</evidence>
<name>A0AA41VQX0_PAPNU</name>
<dbReference type="GO" id="GO:0016020">
    <property type="term" value="C:membrane"/>
    <property type="evidence" value="ECO:0007669"/>
    <property type="project" value="UniProtKB-SubCell"/>
</dbReference>
<comment type="caution">
    <text evidence="10">The sequence shown here is derived from an EMBL/GenBank/DDBJ whole genome shotgun (WGS) entry which is preliminary data.</text>
</comment>
<dbReference type="AlphaFoldDB" id="A0AA41VQX0"/>
<evidence type="ECO:0000259" key="9">
    <source>
        <dbReference type="Pfam" id="PF14416"/>
    </source>
</evidence>
<protein>
    <recommendedName>
        <fullName evidence="12">Trichome birefringence-like N-terminal domain-containing protein</fullName>
    </recommendedName>
</protein>
<evidence type="ECO:0000256" key="2">
    <source>
        <dbReference type="ARBA" id="ARBA00007727"/>
    </source>
</evidence>
<feature type="domain" description="Trichome birefringence-like N-terminal" evidence="9">
    <location>
        <begin position="106"/>
        <end position="158"/>
    </location>
</feature>
<dbReference type="InterPro" id="IPR025846">
    <property type="entry name" value="TBL_N"/>
</dbReference>
<comment type="similarity">
    <text evidence="2">Belongs to the PC-esterase family. TBL subfamily.</text>
</comment>
<dbReference type="EMBL" id="JAJJMA010272296">
    <property type="protein sequence ID" value="MCL7045664.1"/>
    <property type="molecule type" value="Genomic_DNA"/>
</dbReference>
<organism evidence="10 11">
    <name type="scientific">Papaver nudicaule</name>
    <name type="common">Iceland poppy</name>
    <dbReference type="NCBI Taxonomy" id="74823"/>
    <lineage>
        <taxon>Eukaryota</taxon>
        <taxon>Viridiplantae</taxon>
        <taxon>Streptophyta</taxon>
        <taxon>Embryophyta</taxon>
        <taxon>Tracheophyta</taxon>
        <taxon>Spermatophyta</taxon>
        <taxon>Magnoliopsida</taxon>
        <taxon>Ranunculales</taxon>
        <taxon>Papaveraceae</taxon>
        <taxon>Papaveroideae</taxon>
        <taxon>Papaver</taxon>
    </lineage>
</organism>
<dbReference type="InterPro" id="IPR026057">
    <property type="entry name" value="TBL_C"/>
</dbReference>
<reference evidence="10" key="1">
    <citation type="submission" date="2022-03" db="EMBL/GenBank/DDBJ databases">
        <title>A functionally conserved STORR gene fusion in Papaver species that diverged 16.8 million years ago.</title>
        <authorList>
            <person name="Catania T."/>
        </authorList>
    </citation>
    <scope>NUCLEOTIDE SEQUENCE</scope>
    <source>
        <strain evidence="10">S-191538</strain>
    </source>
</reference>
<evidence type="ECO:0008006" key="12">
    <source>
        <dbReference type="Google" id="ProtNLM"/>
    </source>
</evidence>
<sequence length="454" mass="52643">MTERQRNQHPETTMAYLEVLKKLKRVKPIEPGILSCFLLTVFCFISCFFYLDYYKLVVMKGFEFHQISKRFDWLGVNYNNNNETAASPSAVVVKRVSFYGEEGAEDCDVFNGDWVWDESYPLYESTDCKFMDEGFRCSENGRQDKFYTKWRWQPKHCNLPRFDANTLLENLRDKRVVFVGDSIGRNQWESLLCMLSMAISDKSSIYEVNGSPITKHNGYLVFMFKDYNCTVEYYRSPFLVPQTRAPVGAPKEVKMALRLDHMDWTSVQWRDADVLIFNTGHWWNHEKTIRGGCYFQVGKELRMDMSVEQAYERSIETLVHWLGTAVNTSKTQVYFRTYAPVHFRGGDWKTGGSCHLETLPELTSAPSRLSPQYYIVNNVFVNHANESQMSALSLLNVTEMSSRRKDGHSSVYYIGKGGPAPLHRQDCSHWCLPGVPDVWNELFSAVYLKRVSST</sequence>
<feature type="transmembrane region" description="Helical" evidence="7">
    <location>
        <begin position="31"/>
        <end position="51"/>
    </location>
</feature>
<keyword evidence="5 7" id="KW-1133">Transmembrane helix</keyword>
<evidence type="ECO:0000256" key="3">
    <source>
        <dbReference type="ARBA" id="ARBA00022692"/>
    </source>
</evidence>
<keyword evidence="3 7" id="KW-0812">Transmembrane</keyword>
<evidence type="ECO:0000313" key="10">
    <source>
        <dbReference type="EMBL" id="MCL7045664.1"/>
    </source>
</evidence>
<evidence type="ECO:0000313" key="11">
    <source>
        <dbReference type="Proteomes" id="UP001177140"/>
    </source>
</evidence>
<keyword evidence="4" id="KW-0735">Signal-anchor</keyword>
<keyword evidence="6 7" id="KW-0472">Membrane</keyword>
<gene>
    <name evidence="10" type="ORF">MKW94_004065</name>
</gene>
<feature type="domain" description="Trichome birefringence-like C-terminal" evidence="8">
    <location>
        <begin position="159"/>
        <end position="445"/>
    </location>
</feature>
<dbReference type="GO" id="GO:0005794">
    <property type="term" value="C:Golgi apparatus"/>
    <property type="evidence" value="ECO:0007669"/>
    <property type="project" value="TreeGrafter"/>
</dbReference>
<dbReference type="PANTHER" id="PTHR32285:SF213">
    <property type="entry name" value="PROTEIN TRICHOME BIREFRINGENCE-LIKE 11"/>
    <property type="match status" value="1"/>
</dbReference>
<comment type="subcellular location">
    <subcellularLocation>
        <location evidence="1">Membrane</location>
        <topology evidence="1">Single-pass membrane protein</topology>
    </subcellularLocation>
</comment>
<keyword evidence="11" id="KW-1185">Reference proteome</keyword>
<dbReference type="Pfam" id="PF13839">
    <property type="entry name" value="PC-Esterase"/>
    <property type="match status" value="1"/>
</dbReference>
<dbReference type="InterPro" id="IPR029962">
    <property type="entry name" value="TBL"/>
</dbReference>
<evidence type="ECO:0000259" key="8">
    <source>
        <dbReference type="Pfam" id="PF13839"/>
    </source>
</evidence>
<accession>A0AA41VQX0</accession>
<evidence type="ECO:0000256" key="4">
    <source>
        <dbReference type="ARBA" id="ARBA00022968"/>
    </source>
</evidence>
<proteinExistence type="inferred from homology"/>
<dbReference type="GO" id="GO:0016413">
    <property type="term" value="F:O-acetyltransferase activity"/>
    <property type="evidence" value="ECO:0007669"/>
    <property type="project" value="InterPro"/>
</dbReference>
<evidence type="ECO:0000256" key="5">
    <source>
        <dbReference type="ARBA" id="ARBA00022989"/>
    </source>
</evidence>